<dbReference type="PANTHER" id="PTHR42711:SF5">
    <property type="entry name" value="ABC TRANSPORTER ATP-BINDING PROTEIN NATA"/>
    <property type="match status" value="1"/>
</dbReference>
<keyword evidence="2" id="KW-0813">Transport</keyword>
<dbReference type="EMBL" id="JAAVVK010000002">
    <property type="protein sequence ID" value="NKE38533.1"/>
    <property type="molecule type" value="Genomic_DNA"/>
</dbReference>
<gene>
    <name evidence="6" type="ORF">HER12_02040</name>
</gene>
<keyword evidence="7" id="KW-1185">Reference proteome</keyword>
<dbReference type="GO" id="GO:0016887">
    <property type="term" value="F:ATP hydrolysis activity"/>
    <property type="evidence" value="ECO:0007669"/>
    <property type="project" value="InterPro"/>
</dbReference>
<evidence type="ECO:0000256" key="4">
    <source>
        <dbReference type="ARBA" id="ARBA00022840"/>
    </source>
</evidence>
<dbReference type="RefSeq" id="WP_168105015.1">
    <property type="nucleotide sequence ID" value="NZ_CP051215.1"/>
</dbReference>
<sequence length="234" mass="26466">MISDCVIEVKNLHKKIGKLSIISDVSLKILKGERIAIIGANGSGKTTLIELICGITKPTSGKISINSDAIRIKRIGLQFQEGYWPAGVTPKAIIKYYVGKRANSEEIKKLIDIFGIKAFYNKHLNNLSGGEKQRFNAMLAIINDPEILILDELITGLDLKIQVKLINFFKEFLNDKHKTLLMISHIPEEVENLCDRFILLENGKVINDLKVKDIVSEYGSLRIFMEKYYWQSGE</sequence>
<organism evidence="6 7">
    <name type="scientific">Spiroplasma platyhelix PALS-1</name>
    <dbReference type="NCBI Taxonomy" id="1276218"/>
    <lineage>
        <taxon>Bacteria</taxon>
        <taxon>Bacillati</taxon>
        <taxon>Mycoplasmatota</taxon>
        <taxon>Mollicutes</taxon>
        <taxon>Entomoplasmatales</taxon>
        <taxon>Spiroplasmataceae</taxon>
        <taxon>Spiroplasma</taxon>
    </lineage>
</organism>
<name>A0A846U9I3_9MOLU</name>
<proteinExistence type="inferred from homology"/>
<dbReference type="InterPro" id="IPR003439">
    <property type="entry name" value="ABC_transporter-like_ATP-bd"/>
</dbReference>
<dbReference type="AlphaFoldDB" id="A0A846U9I3"/>
<keyword evidence="4 6" id="KW-0067">ATP-binding</keyword>
<dbReference type="PANTHER" id="PTHR42711">
    <property type="entry name" value="ABC TRANSPORTER ATP-BINDING PROTEIN"/>
    <property type="match status" value="1"/>
</dbReference>
<dbReference type="InterPro" id="IPR050763">
    <property type="entry name" value="ABC_transporter_ATP-binding"/>
</dbReference>
<dbReference type="Proteomes" id="UP000584587">
    <property type="component" value="Unassembled WGS sequence"/>
</dbReference>
<dbReference type="GO" id="GO:0005524">
    <property type="term" value="F:ATP binding"/>
    <property type="evidence" value="ECO:0007669"/>
    <property type="project" value="UniProtKB-KW"/>
</dbReference>
<evidence type="ECO:0000256" key="3">
    <source>
        <dbReference type="ARBA" id="ARBA00022741"/>
    </source>
</evidence>
<evidence type="ECO:0000256" key="1">
    <source>
        <dbReference type="ARBA" id="ARBA00005417"/>
    </source>
</evidence>
<dbReference type="CDD" id="cd03230">
    <property type="entry name" value="ABC_DR_subfamily_A"/>
    <property type="match status" value="1"/>
</dbReference>
<evidence type="ECO:0000313" key="6">
    <source>
        <dbReference type="EMBL" id="NKE38533.1"/>
    </source>
</evidence>
<feature type="domain" description="ABC transporter" evidence="5">
    <location>
        <begin position="7"/>
        <end position="227"/>
    </location>
</feature>
<dbReference type="SMART" id="SM00382">
    <property type="entry name" value="AAA"/>
    <property type="match status" value="1"/>
</dbReference>
<dbReference type="InterPro" id="IPR003593">
    <property type="entry name" value="AAA+_ATPase"/>
</dbReference>
<comment type="similarity">
    <text evidence="1">Belongs to the ABC transporter superfamily.</text>
</comment>
<protein>
    <submittedName>
        <fullName evidence="6">ABC transporter ATP-binding protein</fullName>
    </submittedName>
</protein>
<dbReference type="Gene3D" id="3.40.50.300">
    <property type="entry name" value="P-loop containing nucleotide triphosphate hydrolases"/>
    <property type="match status" value="1"/>
</dbReference>
<evidence type="ECO:0000313" key="7">
    <source>
        <dbReference type="Proteomes" id="UP000584587"/>
    </source>
</evidence>
<keyword evidence="3" id="KW-0547">Nucleotide-binding</keyword>
<evidence type="ECO:0000256" key="2">
    <source>
        <dbReference type="ARBA" id="ARBA00022448"/>
    </source>
</evidence>
<dbReference type="InterPro" id="IPR027417">
    <property type="entry name" value="P-loop_NTPase"/>
</dbReference>
<dbReference type="Pfam" id="PF00005">
    <property type="entry name" value="ABC_tran"/>
    <property type="match status" value="1"/>
</dbReference>
<dbReference type="PROSITE" id="PS50893">
    <property type="entry name" value="ABC_TRANSPORTER_2"/>
    <property type="match status" value="1"/>
</dbReference>
<reference evidence="6 7" key="1">
    <citation type="submission" date="2020-04" db="EMBL/GenBank/DDBJ databases">
        <title>Complete genome sequence of Spiroplasma platyhelix ATCC 51748, an insect isolate.</title>
        <authorList>
            <person name="Green E.A."/>
            <person name="Klassen J.L."/>
        </authorList>
    </citation>
    <scope>NUCLEOTIDE SEQUENCE [LARGE SCALE GENOMIC DNA]</scope>
    <source>
        <strain evidence="6 7">PALS-1</strain>
    </source>
</reference>
<accession>A0A846U9I3</accession>
<comment type="caution">
    <text evidence="6">The sequence shown here is derived from an EMBL/GenBank/DDBJ whole genome shotgun (WGS) entry which is preliminary data.</text>
</comment>
<dbReference type="SUPFAM" id="SSF52540">
    <property type="entry name" value="P-loop containing nucleoside triphosphate hydrolases"/>
    <property type="match status" value="1"/>
</dbReference>
<evidence type="ECO:0000259" key="5">
    <source>
        <dbReference type="PROSITE" id="PS50893"/>
    </source>
</evidence>